<evidence type="ECO:0000256" key="5">
    <source>
        <dbReference type="ARBA" id="ARBA00022741"/>
    </source>
</evidence>
<keyword evidence="12" id="KW-1185">Reference proteome</keyword>
<dbReference type="InterPro" id="IPR017871">
    <property type="entry name" value="ABC_transporter-like_CS"/>
</dbReference>
<comment type="caution">
    <text evidence="11">The sequence shown here is derived from an EMBL/GenBank/DDBJ whole genome shotgun (WGS) entry which is preliminary data.</text>
</comment>
<evidence type="ECO:0000313" key="11">
    <source>
        <dbReference type="EMBL" id="RIX34018.1"/>
    </source>
</evidence>
<evidence type="ECO:0000256" key="4">
    <source>
        <dbReference type="ARBA" id="ARBA00022496"/>
    </source>
</evidence>
<protein>
    <submittedName>
        <fullName evidence="11">ABC transporter ATP-binding protein</fullName>
    </submittedName>
</protein>
<dbReference type="EMBL" id="QXJK01000010">
    <property type="protein sequence ID" value="RIX34018.1"/>
    <property type="molecule type" value="Genomic_DNA"/>
</dbReference>
<dbReference type="InterPro" id="IPR051535">
    <property type="entry name" value="Siderophore_ABC-ATPase"/>
</dbReference>
<evidence type="ECO:0000256" key="7">
    <source>
        <dbReference type="ARBA" id="ARBA00023004"/>
    </source>
</evidence>
<dbReference type="AlphaFoldDB" id="A0A418Q5S1"/>
<dbReference type="CDD" id="cd03214">
    <property type="entry name" value="ABC_Iron-Siderophores_B12_Hemin"/>
    <property type="match status" value="1"/>
</dbReference>
<dbReference type="GO" id="GO:0006826">
    <property type="term" value="P:iron ion transport"/>
    <property type="evidence" value="ECO:0007669"/>
    <property type="project" value="UniProtKB-KW"/>
</dbReference>
<dbReference type="GO" id="GO:0005886">
    <property type="term" value="C:plasma membrane"/>
    <property type="evidence" value="ECO:0007669"/>
    <property type="project" value="UniProtKB-SubCell"/>
</dbReference>
<dbReference type="GO" id="GO:0016887">
    <property type="term" value="F:ATP hydrolysis activity"/>
    <property type="evidence" value="ECO:0007669"/>
    <property type="project" value="InterPro"/>
</dbReference>
<keyword evidence="7" id="KW-0408">Iron</keyword>
<reference evidence="11 12" key="1">
    <citation type="submission" date="2018-09" db="EMBL/GenBank/DDBJ databases">
        <title>Optimization and identification of Corynebacterium falsenii FN1-14 from fish paste.</title>
        <authorList>
            <person name="Daroonpunt R."/>
            <person name="Tanasupawat S."/>
        </authorList>
    </citation>
    <scope>NUCLEOTIDE SEQUENCE [LARGE SCALE GENOMIC DNA]</scope>
    <source>
        <strain evidence="11 12">FN1-14</strain>
    </source>
</reference>
<dbReference type="GO" id="GO:0005524">
    <property type="term" value="F:ATP binding"/>
    <property type="evidence" value="ECO:0007669"/>
    <property type="project" value="UniProtKB-KW"/>
</dbReference>
<accession>A0A418Q5S1</accession>
<keyword evidence="8" id="KW-0406">Ion transport</keyword>
<keyword evidence="5" id="KW-0547">Nucleotide-binding</keyword>
<proteinExistence type="predicted"/>
<evidence type="ECO:0000256" key="9">
    <source>
        <dbReference type="ARBA" id="ARBA00023136"/>
    </source>
</evidence>
<organism evidence="11 12">
    <name type="scientific">Corynebacterium falsenii</name>
    <dbReference type="NCBI Taxonomy" id="108486"/>
    <lineage>
        <taxon>Bacteria</taxon>
        <taxon>Bacillati</taxon>
        <taxon>Actinomycetota</taxon>
        <taxon>Actinomycetes</taxon>
        <taxon>Mycobacteriales</taxon>
        <taxon>Corynebacteriaceae</taxon>
        <taxon>Corynebacterium</taxon>
    </lineage>
</organism>
<evidence type="ECO:0000256" key="3">
    <source>
        <dbReference type="ARBA" id="ARBA00022475"/>
    </source>
</evidence>
<dbReference type="PROSITE" id="PS00211">
    <property type="entry name" value="ABC_TRANSPORTER_1"/>
    <property type="match status" value="1"/>
</dbReference>
<keyword evidence="3" id="KW-1003">Cell membrane</keyword>
<evidence type="ECO:0000256" key="1">
    <source>
        <dbReference type="ARBA" id="ARBA00004202"/>
    </source>
</evidence>
<sequence>MKSSFAISNLSVSYGDRSVLHELSVDIPQGKVTTLIGPNGCGKSTLLNSLCGLMPYQGSITYEDTPIMGLRSRERARRIALLPQSPTAPEHMTVFQLVARGRHPHQSWFSQWSAQDELIVRQALRAVGMECRAGSELQHLSGGQRRRAWIAMALAQDTPTILLDEPTTYLDLAHSIEVLRIVRGLCDRDGKTIVMVLHDVNLAIRYSDILLAMEADGSIAAVGTPWDVISAEMLRRTFGLRAIVVNDPETGGPLVVPRKDY</sequence>
<dbReference type="PANTHER" id="PTHR42771">
    <property type="entry name" value="IRON(3+)-HYDROXAMATE IMPORT ATP-BINDING PROTEIN FHUC"/>
    <property type="match status" value="1"/>
</dbReference>
<keyword evidence="2" id="KW-0813">Transport</keyword>
<feature type="domain" description="ABC transporter" evidence="10">
    <location>
        <begin position="5"/>
        <end position="241"/>
    </location>
</feature>
<evidence type="ECO:0000256" key="2">
    <source>
        <dbReference type="ARBA" id="ARBA00022448"/>
    </source>
</evidence>
<dbReference type="PROSITE" id="PS50893">
    <property type="entry name" value="ABC_TRANSPORTER_2"/>
    <property type="match status" value="1"/>
</dbReference>
<dbReference type="SUPFAM" id="SSF52540">
    <property type="entry name" value="P-loop containing nucleoside triphosphate hydrolases"/>
    <property type="match status" value="1"/>
</dbReference>
<dbReference type="InterPro" id="IPR003439">
    <property type="entry name" value="ABC_transporter-like_ATP-bd"/>
</dbReference>
<keyword evidence="6 11" id="KW-0067">ATP-binding</keyword>
<evidence type="ECO:0000313" key="12">
    <source>
        <dbReference type="Proteomes" id="UP000285278"/>
    </source>
</evidence>
<evidence type="ECO:0000259" key="10">
    <source>
        <dbReference type="PROSITE" id="PS50893"/>
    </source>
</evidence>
<dbReference type="Proteomes" id="UP000285278">
    <property type="component" value="Unassembled WGS sequence"/>
</dbReference>
<dbReference type="InterPro" id="IPR027417">
    <property type="entry name" value="P-loop_NTPase"/>
</dbReference>
<evidence type="ECO:0000256" key="8">
    <source>
        <dbReference type="ARBA" id="ARBA00023065"/>
    </source>
</evidence>
<dbReference type="FunFam" id="3.40.50.300:FF:000134">
    <property type="entry name" value="Iron-enterobactin ABC transporter ATP-binding protein"/>
    <property type="match status" value="1"/>
</dbReference>
<gene>
    <name evidence="11" type="ORF">D3M95_08985</name>
</gene>
<dbReference type="Gene3D" id="3.40.50.300">
    <property type="entry name" value="P-loop containing nucleotide triphosphate hydrolases"/>
    <property type="match status" value="1"/>
</dbReference>
<keyword evidence="4" id="KW-0410">Iron transport</keyword>
<evidence type="ECO:0000256" key="6">
    <source>
        <dbReference type="ARBA" id="ARBA00022840"/>
    </source>
</evidence>
<comment type="subcellular location">
    <subcellularLocation>
        <location evidence="1">Cell membrane</location>
        <topology evidence="1">Peripheral membrane protein</topology>
    </subcellularLocation>
</comment>
<dbReference type="PANTHER" id="PTHR42771:SF2">
    <property type="entry name" value="IRON(3+)-HYDROXAMATE IMPORT ATP-BINDING PROTEIN FHUC"/>
    <property type="match status" value="1"/>
</dbReference>
<dbReference type="Pfam" id="PF00005">
    <property type="entry name" value="ABC_tran"/>
    <property type="match status" value="1"/>
</dbReference>
<name>A0A418Q5S1_9CORY</name>
<dbReference type="RefSeq" id="WP_025402150.1">
    <property type="nucleotide sequence ID" value="NZ_CBCRUA010000027.1"/>
</dbReference>
<dbReference type="STRING" id="1451189.CFAL_02500"/>
<dbReference type="InterPro" id="IPR003593">
    <property type="entry name" value="AAA+_ATPase"/>
</dbReference>
<dbReference type="SMART" id="SM00382">
    <property type="entry name" value="AAA"/>
    <property type="match status" value="1"/>
</dbReference>
<keyword evidence="9" id="KW-0472">Membrane</keyword>
<dbReference type="OrthoDB" id="3579586at2"/>